<evidence type="ECO:0000313" key="13">
    <source>
        <dbReference type="Proteomes" id="UP000009145"/>
    </source>
</evidence>
<evidence type="ECO:0000313" key="12">
    <source>
        <dbReference type="EMBL" id="AFJ02397.1"/>
    </source>
</evidence>
<dbReference type="GO" id="GO:0005829">
    <property type="term" value="C:cytosol"/>
    <property type="evidence" value="ECO:0007669"/>
    <property type="project" value="TreeGrafter"/>
</dbReference>
<dbReference type="InterPro" id="IPR000629">
    <property type="entry name" value="RNA-helicase_DEAD-box_CS"/>
</dbReference>
<protein>
    <submittedName>
        <fullName evidence="12">ATP-dependent RNA helicase SrmB</fullName>
    </submittedName>
</protein>
<dbReference type="SMART" id="SM00490">
    <property type="entry name" value="HELICc"/>
    <property type="match status" value="1"/>
</dbReference>
<dbReference type="PROSITE" id="PS51195">
    <property type="entry name" value="Q_MOTIF"/>
    <property type="match status" value="1"/>
</dbReference>
<dbReference type="GO" id="GO:0005524">
    <property type="term" value="F:ATP binding"/>
    <property type="evidence" value="ECO:0007669"/>
    <property type="project" value="UniProtKB-KW"/>
</dbReference>
<keyword evidence="2 7" id="KW-0378">Hydrolase</keyword>
<dbReference type="EMBL" id="CP003380">
    <property type="protein sequence ID" value="AFJ02397.1"/>
    <property type="molecule type" value="Genomic_DNA"/>
</dbReference>
<feature type="domain" description="Helicase C-terminal" evidence="10">
    <location>
        <begin position="225"/>
        <end position="391"/>
    </location>
</feature>
<evidence type="ECO:0000259" key="11">
    <source>
        <dbReference type="PROSITE" id="PS51195"/>
    </source>
</evidence>
<dbReference type="InterPro" id="IPR027417">
    <property type="entry name" value="P-loop_NTPase"/>
</dbReference>
<dbReference type="eggNOG" id="COG0513">
    <property type="taxonomic scope" value="Bacteria"/>
</dbReference>
<dbReference type="HOGENOM" id="CLU_003041_1_3_6"/>
<dbReference type="PANTHER" id="PTHR47959">
    <property type="entry name" value="ATP-DEPENDENT RNA HELICASE RHLE-RELATED"/>
    <property type="match status" value="1"/>
</dbReference>
<feature type="region of interest" description="Disordered" evidence="8">
    <location>
        <begin position="378"/>
        <end position="410"/>
    </location>
</feature>
<dbReference type="SMART" id="SM00487">
    <property type="entry name" value="DEXDc"/>
    <property type="match status" value="1"/>
</dbReference>
<keyword evidence="13" id="KW-1185">Reference proteome</keyword>
<feature type="domain" description="Helicase ATP-binding" evidence="9">
    <location>
        <begin position="39"/>
        <end position="213"/>
    </location>
</feature>
<evidence type="ECO:0000256" key="6">
    <source>
        <dbReference type="PROSITE-ProRule" id="PRU00552"/>
    </source>
</evidence>
<dbReference type="GO" id="GO:0016787">
    <property type="term" value="F:hydrolase activity"/>
    <property type="evidence" value="ECO:0007669"/>
    <property type="project" value="UniProtKB-KW"/>
</dbReference>
<evidence type="ECO:0000259" key="10">
    <source>
        <dbReference type="PROSITE" id="PS51194"/>
    </source>
</evidence>
<keyword evidence="4 7" id="KW-0067">ATP-binding</keyword>
<dbReference type="CDD" id="cd18787">
    <property type="entry name" value="SF2_C_DEAD"/>
    <property type="match status" value="1"/>
</dbReference>
<sequence length="410" mass="45194">MPFEVIEMQFDDLFLDDALLDALQRQGFTHATMVQQTAIPALLSGQDVLACAATGTGKTAAFVLPILQKLMDEPNTSGKAQFLIFAPTRELAFQIQHVFHQLGSAFKPIITMLTGGASPWAQVQHAETAGADIIIATPGRILSLVNSHSIDLTGIEMVVIDEADRMLDMGQGPDVLHSLAKIGHPFQAGLFSATLAGSGVRLFAESLLKDPQEILLQAANQQAQNVTQEVYLCDNQEHKQAILLSFLAQEDCTRALVFCNKKIRAESVCDFLQSQNISAQLLHGDFDQSVRRERIRKFRSGQIRVTVATDVAARGLDVADISHVINYDVPFRGDAYIHRIGRTGRADKYGLAINLVEPHDHKNLQRIEHHVGGKLPIRKRKGLAPKSKSNKAFSKPKNKPRYIAKKERQG</sequence>
<dbReference type="InterPro" id="IPR044742">
    <property type="entry name" value="DEAD/DEAH_RhlB"/>
</dbReference>
<evidence type="ECO:0000256" key="4">
    <source>
        <dbReference type="ARBA" id="ARBA00022840"/>
    </source>
</evidence>
<dbReference type="InterPro" id="IPR001650">
    <property type="entry name" value="Helicase_C-like"/>
</dbReference>
<dbReference type="InterPro" id="IPR050079">
    <property type="entry name" value="DEAD_box_RNA_helicase"/>
</dbReference>
<dbReference type="Pfam" id="PF00271">
    <property type="entry name" value="Helicase_C"/>
    <property type="match status" value="1"/>
</dbReference>
<evidence type="ECO:0000256" key="3">
    <source>
        <dbReference type="ARBA" id="ARBA00022806"/>
    </source>
</evidence>
<feature type="compositionally biased region" description="Basic residues" evidence="8">
    <location>
        <begin position="394"/>
        <end position="403"/>
    </location>
</feature>
<evidence type="ECO:0000259" key="9">
    <source>
        <dbReference type="PROSITE" id="PS51192"/>
    </source>
</evidence>
<evidence type="ECO:0000256" key="1">
    <source>
        <dbReference type="ARBA" id="ARBA00022741"/>
    </source>
</evidence>
<dbReference type="PANTHER" id="PTHR47959:SF3">
    <property type="entry name" value="ATP-DEPENDENT RNA HELICASE SRMB"/>
    <property type="match status" value="1"/>
</dbReference>
<feature type="short sequence motif" description="Q motif" evidence="6">
    <location>
        <begin position="8"/>
        <end position="36"/>
    </location>
</feature>
<dbReference type="PROSITE" id="PS00039">
    <property type="entry name" value="DEAD_ATP_HELICASE"/>
    <property type="match status" value="1"/>
</dbReference>
<dbReference type="CDD" id="cd00268">
    <property type="entry name" value="DEADc"/>
    <property type="match status" value="1"/>
</dbReference>
<dbReference type="PATRIC" id="fig|754477.3.peg.1226"/>
<keyword evidence="3 7" id="KW-0347">Helicase</keyword>
<comment type="similarity">
    <text evidence="5 7">Belongs to the DEAD box helicase family.</text>
</comment>
<dbReference type="AlphaFoldDB" id="I1YHK4"/>
<dbReference type="PROSITE" id="PS51194">
    <property type="entry name" value="HELICASE_CTER"/>
    <property type="match status" value="1"/>
</dbReference>
<evidence type="ECO:0000256" key="2">
    <source>
        <dbReference type="ARBA" id="ARBA00022801"/>
    </source>
</evidence>
<dbReference type="STRING" id="754477.Q7C_1247"/>
<gene>
    <name evidence="12" type="ordered locus">Q7C_1247</name>
</gene>
<dbReference type="InterPro" id="IPR014014">
    <property type="entry name" value="RNA_helicase_DEAD_Q_motif"/>
</dbReference>
<organism evidence="12 13">
    <name type="scientific">Methylophaga frappieri (strain ATCC BAA-2434 / DSM 25690 / JAM7)</name>
    <dbReference type="NCBI Taxonomy" id="754477"/>
    <lineage>
        <taxon>Bacteria</taxon>
        <taxon>Pseudomonadati</taxon>
        <taxon>Pseudomonadota</taxon>
        <taxon>Gammaproteobacteria</taxon>
        <taxon>Thiotrichales</taxon>
        <taxon>Piscirickettsiaceae</taxon>
        <taxon>Methylophaga</taxon>
    </lineage>
</organism>
<dbReference type="InterPro" id="IPR011545">
    <property type="entry name" value="DEAD/DEAH_box_helicase_dom"/>
</dbReference>
<keyword evidence="1 7" id="KW-0547">Nucleotide-binding</keyword>
<dbReference type="PROSITE" id="PS51192">
    <property type="entry name" value="HELICASE_ATP_BIND_1"/>
    <property type="match status" value="1"/>
</dbReference>
<dbReference type="GO" id="GO:0003676">
    <property type="term" value="F:nucleic acid binding"/>
    <property type="evidence" value="ECO:0007669"/>
    <property type="project" value="InterPro"/>
</dbReference>
<accession>I1YHK4</accession>
<proteinExistence type="inferred from homology"/>
<evidence type="ECO:0000256" key="7">
    <source>
        <dbReference type="RuleBase" id="RU000492"/>
    </source>
</evidence>
<dbReference type="GO" id="GO:0003724">
    <property type="term" value="F:RNA helicase activity"/>
    <property type="evidence" value="ECO:0007669"/>
    <property type="project" value="InterPro"/>
</dbReference>
<dbReference type="Gene3D" id="3.40.50.300">
    <property type="entry name" value="P-loop containing nucleotide triphosphate hydrolases"/>
    <property type="match status" value="2"/>
</dbReference>
<evidence type="ECO:0000256" key="8">
    <source>
        <dbReference type="SAM" id="MobiDB-lite"/>
    </source>
</evidence>
<feature type="domain" description="DEAD-box RNA helicase Q" evidence="11">
    <location>
        <begin position="8"/>
        <end position="36"/>
    </location>
</feature>
<dbReference type="SUPFAM" id="SSF52540">
    <property type="entry name" value="P-loop containing nucleoside triphosphate hydrolases"/>
    <property type="match status" value="1"/>
</dbReference>
<dbReference type="InterPro" id="IPR014001">
    <property type="entry name" value="Helicase_ATP-bd"/>
</dbReference>
<dbReference type="KEGG" id="mec:Q7C_1247"/>
<name>I1YHK4_METFJ</name>
<dbReference type="Pfam" id="PF00270">
    <property type="entry name" value="DEAD"/>
    <property type="match status" value="1"/>
</dbReference>
<reference evidence="12 13" key="1">
    <citation type="journal article" date="2012" name="J. Bacteriol.">
        <title>Complete genome sequences of Methylophaga sp. strain JAM1 and Methylophaga sp. strain JAM7.</title>
        <authorList>
            <person name="Villeneuve C."/>
            <person name="Martineau C."/>
            <person name="Mauffrey F."/>
            <person name="Villemur R."/>
        </authorList>
    </citation>
    <scope>NUCLEOTIDE SEQUENCE [LARGE SCALE GENOMIC DNA]</scope>
    <source>
        <strain evidence="12 13">JAM7</strain>
    </source>
</reference>
<dbReference type="Proteomes" id="UP000009145">
    <property type="component" value="Chromosome"/>
</dbReference>
<evidence type="ECO:0000256" key="5">
    <source>
        <dbReference type="ARBA" id="ARBA00038437"/>
    </source>
</evidence>